<dbReference type="Pfam" id="PF01381">
    <property type="entry name" value="HTH_3"/>
    <property type="match status" value="1"/>
</dbReference>
<keyword evidence="2" id="KW-1133">Transmembrane helix</keyword>
<evidence type="ECO:0000259" key="3">
    <source>
        <dbReference type="PROSITE" id="PS50943"/>
    </source>
</evidence>
<dbReference type="PANTHER" id="PTHR46558">
    <property type="entry name" value="TRACRIPTIONAL REGULATORY PROTEIN-RELATED-RELATED"/>
    <property type="match status" value="1"/>
</dbReference>
<proteinExistence type="predicted"/>
<dbReference type="Proteomes" id="UP001179647">
    <property type="component" value="Plasmid unnamed1"/>
</dbReference>
<dbReference type="PROSITE" id="PS50943">
    <property type="entry name" value="HTH_CROC1"/>
    <property type="match status" value="1"/>
</dbReference>
<dbReference type="SMART" id="SM00530">
    <property type="entry name" value="HTH_XRE"/>
    <property type="match status" value="1"/>
</dbReference>
<dbReference type="AlphaFoldDB" id="A0AAF0CX24"/>
<keyword evidence="4" id="KW-0614">Plasmid</keyword>
<feature type="transmembrane region" description="Helical" evidence="2">
    <location>
        <begin position="85"/>
        <end position="105"/>
    </location>
</feature>
<dbReference type="InterPro" id="IPR010982">
    <property type="entry name" value="Lambda_DNA-bd_dom_sf"/>
</dbReference>
<dbReference type="InterPro" id="IPR001387">
    <property type="entry name" value="Cro/C1-type_HTH"/>
</dbReference>
<dbReference type="Gene3D" id="1.10.260.40">
    <property type="entry name" value="lambda repressor-like DNA-binding domains"/>
    <property type="match status" value="1"/>
</dbReference>
<keyword evidence="2" id="KW-0472">Membrane</keyword>
<feature type="domain" description="HTH cro/C1-type" evidence="3">
    <location>
        <begin position="7"/>
        <end position="61"/>
    </location>
</feature>
<evidence type="ECO:0000313" key="4">
    <source>
        <dbReference type="EMBL" id="WEG74373.1"/>
    </source>
</evidence>
<dbReference type="PANTHER" id="PTHR46558:SF15">
    <property type="entry name" value="HELIX-TURN-HELIX DOMAIN PROTEIN"/>
    <property type="match status" value="1"/>
</dbReference>
<dbReference type="EMBL" id="CP110233">
    <property type="protein sequence ID" value="WEG74373.1"/>
    <property type="molecule type" value="Genomic_DNA"/>
</dbReference>
<evidence type="ECO:0000313" key="5">
    <source>
        <dbReference type="Proteomes" id="UP001179647"/>
    </source>
</evidence>
<name>A0AAF0CX24_9ENTE</name>
<keyword evidence="5" id="KW-1185">Reference proteome</keyword>
<feature type="transmembrane region" description="Helical" evidence="2">
    <location>
        <begin position="111"/>
        <end position="128"/>
    </location>
</feature>
<evidence type="ECO:0000256" key="2">
    <source>
        <dbReference type="SAM" id="Phobius"/>
    </source>
</evidence>
<keyword evidence="1" id="KW-0238">DNA-binding</keyword>
<dbReference type="SUPFAM" id="SSF47413">
    <property type="entry name" value="lambda repressor-like DNA-binding domains"/>
    <property type="match status" value="1"/>
</dbReference>
<dbReference type="GO" id="GO:0003677">
    <property type="term" value="F:DNA binding"/>
    <property type="evidence" value="ECO:0007669"/>
    <property type="project" value="UniProtKB-KW"/>
</dbReference>
<evidence type="ECO:0000256" key="1">
    <source>
        <dbReference type="ARBA" id="ARBA00023125"/>
    </source>
</evidence>
<reference evidence="4" key="1">
    <citation type="submission" date="2022-10" db="EMBL/GenBank/DDBJ databases">
        <title>Vagococcus sp. isolated from poultry meat.</title>
        <authorList>
            <person name="Johansson P."/>
            <person name="Bjorkroth J."/>
        </authorList>
    </citation>
    <scope>NUCLEOTIDE SEQUENCE</scope>
    <source>
        <strain evidence="4">STAA11</strain>
        <plasmid evidence="4">unnamed1</plasmid>
    </source>
</reference>
<geneLocation type="plasmid" evidence="4 5">
    <name>unnamed1</name>
</geneLocation>
<dbReference type="CDD" id="cd00093">
    <property type="entry name" value="HTH_XRE"/>
    <property type="match status" value="1"/>
</dbReference>
<keyword evidence="2" id="KW-0812">Transmembrane</keyword>
<dbReference type="KEGG" id="vie:OL234_10735"/>
<sequence>MNFSKQLKKYRELKGYSQEVLAEKIYVTRQTISKWENDKTYPDIHNLVALSILFEISLDELVKGDMMTMKNIVAKEKMDRDTKGMLLFLFLVLIIGVPSIMIFGIKGYIPFGILWAIAMYFAIKIEIAKKKYNVKTFKEIIAFSEGDLNLEELQRKRNNKSYFKEKILIVFTFTLIFGILALIISFVTDLFLKL</sequence>
<accession>A0AAF0CX24</accession>
<feature type="transmembrane region" description="Helical" evidence="2">
    <location>
        <begin position="167"/>
        <end position="188"/>
    </location>
</feature>
<organism evidence="4 5">
    <name type="scientific">Vagococcus intermedius</name>
    <dbReference type="NCBI Taxonomy" id="2991418"/>
    <lineage>
        <taxon>Bacteria</taxon>
        <taxon>Bacillati</taxon>
        <taxon>Bacillota</taxon>
        <taxon>Bacilli</taxon>
        <taxon>Lactobacillales</taxon>
        <taxon>Enterococcaceae</taxon>
        <taxon>Vagococcus</taxon>
    </lineage>
</organism>
<protein>
    <submittedName>
        <fullName evidence="4">Helix-turn-helix domain-containing protein</fullName>
    </submittedName>
</protein>
<dbReference type="RefSeq" id="WP_275470173.1">
    <property type="nucleotide sequence ID" value="NZ_CP110233.1"/>
</dbReference>
<gene>
    <name evidence="4" type="ORF">OL234_10735</name>
</gene>